<dbReference type="eggNOG" id="COG1276">
    <property type="taxonomic scope" value="Bacteria"/>
</dbReference>
<keyword evidence="3 6" id="KW-0812">Transmembrane</keyword>
<dbReference type="Pfam" id="PF05425">
    <property type="entry name" value="CopD"/>
    <property type="match status" value="1"/>
</dbReference>
<feature type="transmembrane region" description="Helical" evidence="6">
    <location>
        <begin position="94"/>
        <end position="112"/>
    </location>
</feature>
<keyword evidence="5 6" id="KW-0472">Membrane</keyword>
<evidence type="ECO:0000256" key="6">
    <source>
        <dbReference type="SAM" id="Phobius"/>
    </source>
</evidence>
<evidence type="ECO:0000256" key="1">
    <source>
        <dbReference type="ARBA" id="ARBA00004651"/>
    </source>
</evidence>
<feature type="transmembrane region" description="Helical" evidence="6">
    <location>
        <begin position="150"/>
        <end position="171"/>
    </location>
</feature>
<dbReference type="KEGG" id="msv:Mesil_0922"/>
<evidence type="ECO:0000256" key="3">
    <source>
        <dbReference type="ARBA" id="ARBA00022692"/>
    </source>
</evidence>
<dbReference type="GO" id="GO:0006825">
    <property type="term" value="P:copper ion transport"/>
    <property type="evidence" value="ECO:0007669"/>
    <property type="project" value="InterPro"/>
</dbReference>
<evidence type="ECO:0000313" key="8">
    <source>
        <dbReference type="EMBL" id="ADH62833.1"/>
    </source>
</evidence>
<feature type="transmembrane region" description="Helical" evidence="6">
    <location>
        <begin position="226"/>
        <end position="249"/>
    </location>
</feature>
<dbReference type="AlphaFoldDB" id="D7BCE8"/>
<dbReference type="OrthoDB" id="25937at2"/>
<dbReference type="PANTHER" id="PTHR34820">
    <property type="entry name" value="INNER MEMBRANE PROTEIN YEBZ"/>
    <property type="match status" value="1"/>
</dbReference>
<reference evidence="8 9" key="1">
    <citation type="journal article" date="2010" name="Stand. Genomic Sci.">
        <title>Complete genome sequence of Meiothermus silvanus type strain (VI-R2).</title>
        <authorList>
            <person name="Sikorski J."/>
            <person name="Tindall B.J."/>
            <person name="Lowry S."/>
            <person name="Lucas S."/>
            <person name="Nolan M."/>
            <person name="Copeland A."/>
            <person name="Glavina Del Rio T."/>
            <person name="Tice H."/>
            <person name="Cheng J.F."/>
            <person name="Han C."/>
            <person name="Pitluck S."/>
            <person name="Liolios K."/>
            <person name="Ivanova N."/>
            <person name="Mavromatis K."/>
            <person name="Mikhailova N."/>
            <person name="Pati A."/>
            <person name="Goodwin L."/>
            <person name="Chen A."/>
            <person name="Palaniappan K."/>
            <person name="Land M."/>
            <person name="Hauser L."/>
            <person name="Chang Y.J."/>
            <person name="Jeffries C.D."/>
            <person name="Rohde M."/>
            <person name="Goker M."/>
            <person name="Woyke T."/>
            <person name="Bristow J."/>
            <person name="Eisen J.A."/>
            <person name="Markowitz V."/>
            <person name="Hugenholtz P."/>
            <person name="Kyrpides N.C."/>
            <person name="Klenk H.P."/>
            <person name="Lapidus A."/>
        </authorList>
    </citation>
    <scope>NUCLEOTIDE SEQUENCE [LARGE SCALE GENOMIC DNA]</scope>
    <source>
        <strain evidence="9">ATCC 700542 / DSM 9946 / VI-R2</strain>
    </source>
</reference>
<dbReference type="RefSeq" id="WP_013157417.1">
    <property type="nucleotide sequence ID" value="NC_014212.1"/>
</dbReference>
<accession>D7BCE8</accession>
<keyword evidence="4 6" id="KW-1133">Transmembrane helix</keyword>
<proteinExistence type="predicted"/>
<sequence length="295" mass="31150">MDHSHEGGSTAEIVTRILLYLGVFALVGAGFFARWIGPELSKQRRAPLMVLLIGGALLAVGSSLYLAYHIVWMLGGPSGEVYLSYLTQTQQGNLLLVRLLLVVALLGLGLGLPSRFDKAVFALVALSLLATLTLTAHAGAWGKTALPSHLVHTAVVVAWGGSLLALGMLWNGHPELLAPVERLSRLGGMAVVVFVLSGSLLALIHLSGSQENFAISLPRAAANLTASAYGSALIRKLLGVAAILGTAALNRWWLLPAVQSGNRRAWLGWLIRLEALLLLGVLVLTGFLATTSPPR</sequence>
<comment type="subcellular location">
    <subcellularLocation>
        <location evidence="1">Cell membrane</location>
        <topology evidence="1">Multi-pass membrane protein</topology>
    </subcellularLocation>
</comment>
<feature type="transmembrane region" description="Helical" evidence="6">
    <location>
        <begin position="48"/>
        <end position="74"/>
    </location>
</feature>
<evidence type="ECO:0000256" key="5">
    <source>
        <dbReference type="ARBA" id="ARBA00023136"/>
    </source>
</evidence>
<feature type="transmembrane region" description="Helical" evidence="6">
    <location>
        <begin position="17"/>
        <end position="36"/>
    </location>
</feature>
<dbReference type="GO" id="GO:0005886">
    <property type="term" value="C:plasma membrane"/>
    <property type="evidence" value="ECO:0007669"/>
    <property type="project" value="UniProtKB-SubCell"/>
</dbReference>
<name>D7BCE8_ALLS1</name>
<keyword evidence="9" id="KW-1185">Reference proteome</keyword>
<dbReference type="InterPro" id="IPR032694">
    <property type="entry name" value="CopC/D"/>
</dbReference>
<evidence type="ECO:0000256" key="4">
    <source>
        <dbReference type="ARBA" id="ARBA00022989"/>
    </source>
</evidence>
<dbReference type="InterPro" id="IPR008457">
    <property type="entry name" value="Cu-R_CopD_dom"/>
</dbReference>
<dbReference type="PANTHER" id="PTHR34820:SF4">
    <property type="entry name" value="INNER MEMBRANE PROTEIN YEBZ"/>
    <property type="match status" value="1"/>
</dbReference>
<dbReference type="HOGENOM" id="CLU_942706_0_0_0"/>
<evidence type="ECO:0000259" key="7">
    <source>
        <dbReference type="Pfam" id="PF05425"/>
    </source>
</evidence>
<gene>
    <name evidence="8" type="ordered locus">Mesil_0922</name>
</gene>
<keyword evidence="2" id="KW-1003">Cell membrane</keyword>
<protein>
    <submittedName>
        <fullName evidence="8">Copper resistance D domain protein</fullName>
    </submittedName>
</protein>
<dbReference type="STRING" id="526227.Mesil_0922"/>
<evidence type="ECO:0000313" key="9">
    <source>
        <dbReference type="Proteomes" id="UP000001916"/>
    </source>
</evidence>
<feature type="transmembrane region" description="Helical" evidence="6">
    <location>
        <begin position="183"/>
        <end position="206"/>
    </location>
</feature>
<organism evidence="8 9">
    <name type="scientific">Allomeiothermus silvanus (strain ATCC 700542 / DSM 9946 / NBRC 106475 / NCIMB 13440 / VI-R2)</name>
    <name type="common">Thermus silvanus</name>
    <dbReference type="NCBI Taxonomy" id="526227"/>
    <lineage>
        <taxon>Bacteria</taxon>
        <taxon>Thermotogati</taxon>
        <taxon>Deinococcota</taxon>
        <taxon>Deinococci</taxon>
        <taxon>Thermales</taxon>
        <taxon>Thermaceae</taxon>
        <taxon>Allomeiothermus</taxon>
    </lineage>
</organism>
<evidence type="ECO:0000256" key="2">
    <source>
        <dbReference type="ARBA" id="ARBA00022475"/>
    </source>
</evidence>
<dbReference type="Proteomes" id="UP000001916">
    <property type="component" value="Chromosome"/>
</dbReference>
<feature type="domain" description="Copper resistance protein D" evidence="7">
    <location>
        <begin position="180"/>
        <end position="288"/>
    </location>
</feature>
<feature type="transmembrane region" description="Helical" evidence="6">
    <location>
        <begin position="119"/>
        <end position="138"/>
    </location>
</feature>
<dbReference type="EMBL" id="CP002042">
    <property type="protein sequence ID" value="ADH62833.1"/>
    <property type="molecule type" value="Genomic_DNA"/>
</dbReference>
<feature type="transmembrane region" description="Helical" evidence="6">
    <location>
        <begin position="269"/>
        <end position="289"/>
    </location>
</feature>